<dbReference type="Gene3D" id="1.20.80.10">
    <property type="match status" value="1"/>
</dbReference>
<keyword evidence="5" id="KW-1185">Reference proteome</keyword>
<dbReference type="EMBL" id="JABCRI010000002">
    <property type="protein sequence ID" value="KAF8410178.1"/>
    <property type="molecule type" value="Genomic_DNA"/>
</dbReference>
<evidence type="ECO:0000256" key="1">
    <source>
        <dbReference type="ARBA" id="ARBA00005567"/>
    </source>
</evidence>
<comment type="caution">
    <text evidence="4">The sequence shown here is derived from an EMBL/GenBank/DDBJ whole genome shotgun (WGS) entry which is preliminary data.</text>
</comment>
<sequence>MSDGENWLRCARNAWERLGNMSLEVAMEHYIALLSDSVPGWMGENPGGDSKQDYPEGVFGMQAPDLRTFIHHQPGSANEGSLCNFKYPTEPRRTEVLCEEGDATRGPNSVNMGQLQVEQPMGSIASGAIHTVGLLLERPVGFVAFGAARKSSYTMPSYSDLAVKDGKDKILGQLSDYI</sequence>
<dbReference type="PROSITE" id="PS51228">
    <property type="entry name" value="ACB_2"/>
    <property type="match status" value="1"/>
</dbReference>
<dbReference type="OrthoDB" id="71307at2759"/>
<dbReference type="GO" id="GO:0000062">
    <property type="term" value="F:fatty-acyl-CoA binding"/>
    <property type="evidence" value="ECO:0007669"/>
    <property type="project" value="InterPro"/>
</dbReference>
<dbReference type="Proteomes" id="UP000655225">
    <property type="component" value="Unassembled WGS sequence"/>
</dbReference>
<dbReference type="AlphaFoldDB" id="A0A835DN52"/>
<protein>
    <recommendedName>
        <fullName evidence="3">ACB domain-containing protein</fullName>
    </recommendedName>
</protein>
<accession>A0A835DN52</accession>
<proteinExistence type="inferred from homology"/>
<reference evidence="4 5" key="1">
    <citation type="submission" date="2020-04" db="EMBL/GenBank/DDBJ databases">
        <title>Plant Genome Project.</title>
        <authorList>
            <person name="Zhang R.-G."/>
        </authorList>
    </citation>
    <scope>NUCLEOTIDE SEQUENCE [LARGE SCALE GENOMIC DNA]</scope>
    <source>
        <strain evidence="4">YNK0</strain>
        <tissue evidence="4">Leaf</tissue>
    </source>
</reference>
<evidence type="ECO:0000313" key="5">
    <source>
        <dbReference type="Proteomes" id="UP000655225"/>
    </source>
</evidence>
<dbReference type="InterPro" id="IPR035984">
    <property type="entry name" value="Acyl-CoA-binding_sf"/>
</dbReference>
<evidence type="ECO:0000313" key="4">
    <source>
        <dbReference type="EMBL" id="KAF8410178.1"/>
    </source>
</evidence>
<name>A0A835DN52_TETSI</name>
<gene>
    <name evidence="4" type="ORF">HHK36_002700</name>
</gene>
<organism evidence="4 5">
    <name type="scientific">Tetracentron sinense</name>
    <name type="common">Spur-leaf</name>
    <dbReference type="NCBI Taxonomy" id="13715"/>
    <lineage>
        <taxon>Eukaryota</taxon>
        <taxon>Viridiplantae</taxon>
        <taxon>Streptophyta</taxon>
        <taxon>Embryophyta</taxon>
        <taxon>Tracheophyta</taxon>
        <taxon>Spermatophyta</taxon>
        <taxon>Magnoliopsida</taxon>
        <taxon>Trochodendrales</taxon>
        <taxon>Trochodendraceae</taxon>
        <taxon>Tetracentron</taxon>
    </lineage>
</organism>
<evidence type="ECO:0000256" key="2">
    <source>
        <dbReference type="ARBA" id="ARBA00023121"/>
    </source>
</evidence>
<dbReference type="InterPro" id="IPR014352">
    <property type="entry name" value="FERM/acyl-CoA-bd_prot_sf"/>
</dbReference>
<dbReference type="SUPFAM" id="SSF47027">
    <property type="entry name" value="Acyl-CoA binding protein"/>
    <property type="match status" value="1"/>
</dbReference>
<keyword evidence="2" id="KW-0446">Lipid-binding</keyword>
<evidence type="ECO:0000259" key="3">
    <source>
        <dbReference type="PROSITE" id="PS51228"/>
    </source>
</evidence>
<feature type="domain" description="ACB" evidence="3">
    <location>
        <begin position="1"/>
        <end position="43"/>
    </location>
</feature>
<comment type="similarity">
    <text evidence="1">Belongs to the ACBP family.</text>
</comment>
<dbReference type="InterPro" id="IPR000582">
    <property type="entry name" value="Acyl-CoA-binding_protein"/>
</dbReference>